<evidence type="ECO:0000256" key="5">
    <source>
        <dbReference type="ARBA" id="ARBA00023004"/>
    </source>
</evidence>
<evidence type="ECO:0000256" key="4">
    <source>
        <dbReference type="ARBA" id="ARBA00022723"/>
    </source>
</evidence>
<evidence type="ECO:0000256" key="1">
    <source>
        <dbReference type="ARBA" id="ARBA00001971"/>
    </source>
</evidence>
<feature type="binding site" description="axial binding residue" evidence="7">
    <location>
        <position position="459"/>
    </location>
    <ligand>
        <name>heme</name>
        <dbReference type="ChEBI" id="CHEBI:30413"/>
    </ligand>
    <ligandPart>
        <name>Fe</name>
        <dbReference type="ChEBI" id="CHEBI:18248"/>
    </ligandPart>
</feature>
<feature type="transmembrane region" description="Helical" evidence="8">
    <location>
        <begin position="230"/>
        <end position="253"/>
    </location>
</feature>
<dbReference type="InterPro" id="IPR036396">
    <property type="entry name" value="Cyt_P450_sf"/>
</dbReference>
<dbReference type="PANTHER" id="PTHR24305">
    <property type="entry name" value="CYTOCHROME P450"/>
    <property type="match status" value="1"/>
</dbReference>
<dbReference type="InterPro" id="IPR050121">
    <property type="entry name" value="Cytochrome_P450_monoxygenase"/>
</dbReference>
<dbReference type="Gene3D" id="1.10.630.10">
    <property type="entry name" value="Cytochrome P450"/>
    <property type="match status" value="1"/>
</dbReference>
<reference evidence="9 10" key="1">
    <citation type="submission" date="2016-07" db="EMBL/GenBank/DDBJ databases">
        <title>Pervasive Adenine N6-methylation of Active Genes in Fungi.</title>
        <authorList>
            <consortium name="DOE Joint Genome Institute"/>
            <person name="Mondo S.J."/>
            <person name="Dannebaum R.O."/>
            <person name="Kuo R.C."/>
            <person name="Labutti K."/>
            <person name="Haridas S."/>
            <person name="Kuo A."/>
            <person name="Salamov A."/>
            <person name="Ahrendt S.R."/>
            <person name="Lipzen A."/>
            <person name="Sullivan W."/>
            <person name="Andreopoulos W.B."/>
            <person name="Clum A."/>
            <person name="Lindquist E."/>
            <person name="Daum C."/>
            <person name="Ramamoorthy G.K."/>
            <person name="Gryganskyi A."/>
            <person name="Culley D."/>
            <person name="Magnuson J.K."/>
            <person name="James T.Y."/>
            <person name="O'Malley M.A."/>
            <person name="Stajich J.E."/>
            <person name="Spatafora J.W."/>
            <person name="Visel A."/>
            <person name="Grigoriev I.V."/>
        </authorList>
    </citation>
    <scope>NUCLEOTIDE SEQUENCE [LARGE SCALE GENOMIC DNA]</scope>
    <source>
        <strain evidence="9 10">CBS 129021</strain>
    </source>
</reference>
<dbReference type="GO" id="GO:0005506">
    <property type="term" value="F:iron ion binding"/>
    <property type="evidence" value="ECO:0007669"/>
    <property type="project" value="InterPro"/>
</dbReference>
<dbReference type="InParanoid" id="A0A1Y2DUW9"/>
<dbReference type="InterPro" id="IPR001128">
    <property type="entry name" value="Cyt_P450"/>
</dbReference>
<feature type="transmembrane region" description="Helical" evidence="8">
    <location>
        <begin position="20"/>
        <end position="43"/>
    </location>
</feature>
<proteinExistence type="inferred from homology"/>
<dbReference type="RefSeq" id="XP_040714636.1">
    <property type="nucleotide sequence ID" value="XM_040856165.1"/>
</dbReference>
<keyword evidence="4 7" id="KW-0479">Metal-binding</keyword>
<keyword evidence="8" id="KW-0812">Transmembrane</keyword>
<dbReference type="OrthoDB" id="3934656at2759"/>
<protein>
    <submittedName>
        <fullName evidence="9">Cytochrome P450</fullName>
    </submittedName>
</protein>
<accession>A0A1Y2DUW9</accession>
<dbReference type="PRINTS" id="PR00465">
    <property type="entry name" value="EP450IV"/>
</dbReference>
<keyword evidence="5 7" id="KW-0408">Iron</keyword>
<evidence type="ECO:0000256" key="2">
    <source>
        <dbReference type="ARBA" id="ARBA00010617"/>
    </source>
</evidence>
<comment type="cofactor">
    <cofactor evidence="1 7">
        <name>heme</name>
        <dbReference type="ChEBI" id="CHEBI:30413"/>
    </cofactor>
</comment>
<dbReference type="GeneID" id="63772377"/>
<keyword evidence="6" id="KW-0560">Oxidoreductase</keyword>
<gene>
    <name evidence="9" type="ORF">BCR38DRAFT_345197</name>
</gene>
<evidence type="ECO:0000256" key="8">
    <source>
        <dbReference type="SAM" id="Phobius"/>
    </source>
</evidence>
<keyword evidence="6" id="KW-0503">Monooxygenase</keyword>
<evidence type="ECO:0000313" key="10">
    <source>
        <dbReference type="Proteomes" id="UP000193689"/>
    </source>
</evidence>
<dbReference type="PRINTS" id="PR00385">
    <property type="entry name" value="P450"/>
</dbReference>
<dbReference type="InterPro" id="IPR002403">
    <property type="entry name" value="Cyt_P450_E_grp-IV"/>
</dbReference>
<dbReference type="Proteomes" id="UP000193689">
    <property type="component" value="Unassembled WGS sequence"/>
</dbReference>
<comment type="similarity">
    <text evidence="2">Belongs to the cytochrome P450 family.</text>
</comment>
<sequence length="514" mass="58330">MLIELKSQLGFLEERIATTTLSWSIIASQVVILVTTSLCLIFIRRRYLSPISHVPGPFLASFSRLWHLRQIVGGKQNLKLTEQHDKHGHFVRIAHNEVSVSHPNAVTALLLRTLPKGQWYAIVCFPDYRFTTPFSILDPNKKSECSKYLSTGYLLHNVIKSEPAMDINMKKFFGWMDKFADDQKPMDLDKFFTYVAFDITGEVVFSKPFGFMDAGEDVNNSIFMNMGMEMYIAIFGYMQILHTVFSNPFVTWLKILPMGHLFDTTMSALNERQKNPDAHEDLVAHWFRGLDKAKKDKSKIFDLRCLQSFATANVGAGSDTVSAGLQSFIYYLLRHPTGWKRCVAEMDAARKNGHCEGEVVSYNDATQLPYLQACIKEGLRMFAPVSMGLPRVAPKGGVSIGNAFFPEGITLSVNPSVIHHSKELWGPDAREFNPDRWLATDAASKEKYFIPWGVGYASCPGQHIARIQLSKISATIIRDYEIRQVDPSAHWQWSAWFTVVPHSWPVYITKRNKA</sequence>
<organism evidence="9 10">
    <name type="scientific">Pseudomassariella vexata</name>
    <dbReference type="NCBI Taxonomy" id="1141098"/>
    <lineage>
        <taxon>Eukaryota</taxon>
        <taxon>Fungi</taxon>
        <taxon>Dikarya</taxon>
        <taxon>Ascomycota</taxon>
        <taxon>Pezizomycotina</taxon>
        <taxon>Sordariomycetes</taxon>
        <taxon>Xylariomycetidae</taxon>
        <taxon>Amphisphaeriales</taxon>
        <taxon>Pseudomassariaceae</taxon>
        <taxon>Pseudomassariella</taxon>
    </lineage>
</organism>
<evidence type="ECO:0000256" key="3">
    <source>
        <dbReference type="ARBA" id="ARBA00022617"/>
    </source>
</evidence>
<dbReference type="AlphaFoldDB" id="A0A1Y2DUW9"/>
<dbReference type="STRING" id="1141098.A0A1Y2DUW9"/>
<keyword evidence="8" id="KW-0472">Membrane</keyword>
<dbReference type="Pfam" id="PF00067">
    <property type="entry name" value="p450"/>
    <property type="match status" value="1"/>
</dbReference>
<evidence type="ECO:0000256" key="7">
    <source>
        <dbReference type="PIRSR" id="PIRSR602403-1"/>
    </source>
</evidence>
<dbReference type="SUPFAM" id="SSF48264">
    <property type="entry name" value="Cytochrome P450"/>
    <property type="match status" value="1"/>
</dbReference>
<name>A0A1Y2DUW9_9PEZI</name>
<dbReference type="PANTHER" id="PTHR24305:SF232">
    <property type="entry name" value="P450, PUTATIVE (EUROFUNG)-RELATED"/>
    <property type="match status" value="1"/>
</dbReference>
<keyword evidence="10" id="KW-1185">Reference proteome</keyword>
<comment type="caution">
    <text evidence="9">The sequence shown here is derived from an EMBL/GenBank/DDBJ whole genome shotgun (WGS) entry which is preliminary data.</text>
</comment>
<dbReference type="GO" id="GO:0016705">
    <property type="term" value="F:oxidoreductase activity, acting on paired donors, with incorporation or reduction of molecular oxygen"/>
    <property type="evidence" value="ECO:0007669"/>
    <property type="project" value="InterPro"/>
</dbReference>
<evidence type="ECO:0000256" key="6">
    <source>
        <dbReference type="ARBA" id="ARBA00023033"/>
    </source>
</evidence>
<evidence type="ECO:0000313" key="9">
    <source>
        <dbReference type="EMBL" id="ORY62979.1"/>
    </source>
</evidence>
<dbReference type="GO" id="GO:0020037">
    <property type="term" value="F:heme binding"/>
    <property type="evidence" value="ECO:0007669"/>
    <property type="project" value="InterPro"/>
</dbReference>
<dbReference type="GO" id="GO:0004497">
    <property type="term" value="F:monooxygenase activity"/>
    <property type="evidence" value="ECO:0007669"/>
    <property type="project" value="UniProtKB-KW"/>
</dbReference>
<keyword evidence="8" id="KW-1133">Transmembrane helix</keyword>
<dbReference type="EMBL" id="MCFJ01000008">
    <property type="protein sequence ID" value="ORY62979.1"/>
    <property type="molecule type" value="Genomic_DNA"/>
</dbReference>
<keyword evidence="3 7" id="KW-0349">Heme</keyword>